<evidence type="ECO:0000256" key="2">
    <source>
        <dbReference type="ARBA" id="ARBA00022448"/>
    </source>
</evidence>
<keyword evidence="2 6" id="KW-0813">Transport</keyword>
<evidence type="ECO:0000256" key="5">
    <source>
        <dbReference type="ARBA" id="ARBA00023136"/>
    </source>
</evidence>
<dbReference type="InterPro" id="IPR000515">
    <property type="entry name" value="MetI-like"/>
</dbReference>
<dbReference type="PANTHER" id="PTHR30177:SF4">
    <property type="entry name" value="OSMOPROTECTANT IMPORT PERMEASE PROTEIN OSMW"/>
    <property type="match status" value="1"/>
</dbReference>
<feature type="transmembrane region" description="Helical" evidence="6">
    <location>
        <begin position="30"/>
        <end position="52"/>
    </location>
</feature>
<proteinExistence type="inferred from homology"/>
<keyword evidence="3 6" id="KW-0812">Transmembrane</keyword>
<dbReference type="AlphaFoldDB" id="A0A916NRT9"/>
<evidence type="ECO:0000313" key="9">
    <source>
        <dbReference type="Proteomes" id="UP000693672"/>
    </source>
</evidence>
<keyword evidence="4 6" id="KW-1133">Transmembrane helix</keyword>
<dbReference type="Proteomes" id="UP000693672">
    <property type="component" value="Unassembled WGS sequence"/>
</dbReference>
<comment type="similarity">
    <text evidence="6">Belongs to the binding-protein-dependent transport system permease family.</text>
</comment>
<dbReference type="InterPro" id="IPR051204">
    <property type="entry name" value="ABC_transp_perm/SBD"/>
</dbReference>
<feature type="transmembrane region" description="Helical" evidence="6">
    <location>
        <begin position="187"/>
        <end position="205"/>
    </location>
</feature>
<name>A0A916NRT9_9BACL</name>
<dbReference type="PANTHER" id="PTHR30177">
    <property type="entry name" value="GLYCINE BETAINE/L-PROLINE TRANSPORT SYSTEM PERMEASE PROTEIN PROW"/>
    <property type="match status" value="1"/>
</dbReference>
<reference evidence="8" key="1">
    <citation type="submission" date="2021-06" db="EMBL/GenBank/DDBJ databases">
        <authorList>
            <person name="Criscuolo A."/>
        </authorList>
    </citation>
    <scope>NUCLEOTIDE SEQUENCE</scope>
    <source>
        <strain evidence="8">CIP111600</strain>
    </source>
</reference>
<accession>A0A916NRT9</accession>
<dbReference type="FunFam" id="1.10.3720.10:FF:000001">
    <property type="entry name" value="Glycine betaine ABC transporter, permease"/>
    <property type="match status" value="1"/>
</dbReference>
<keyword evidence="9" id="KW-1185">Reference proteome</keyword>
<feature type="transmembrane region" description="Helical" evidence="6">
    <location>
        <begin position="143"/>
        <end position="167"/>
    </location>
</feature>
<comment type="subcellular location">
    <subcellularLocation>
        <location evidence="6">Cell membrane</location>
        <topology evidence="6">Multi-pass membrane protein</topology>
    </subcellularLocation>
    <subcellularLocation>
        <location evidence="1">Membrane</location>
        <topology evidence="1">Multi-pass membrane protein</topology>
    </subcellularLocation>
</comment>
<evidence type="ECO:0000256" key="4">
    <source>
        <dbReference type="ARBA" id="ARBA00022989"/>
    </source>
</evidence>
<keyword evidence="5 6" id="KW-0472">Membrane</keyword>
<feature type="transmembrane region" description="Helical" evidence="6">
    <location>
        <begin position="73"/>
        <end position="98"/>
    </location>
</feature>
<dbReference type="RefSeq" id="WP_218095623.1">
    <property type="nucleotide sequence ID" value="NZ_CAJVAS010000050.1"/>
</dbReference>
<dbReference type="PROSITE" id="PS50928">
    <property type="entry name" value="ABC_TM1"/>
    <property type="match status" value="1"/>
</dbReference>
<comment type="caution">
    <text evidence="8">The sequence shown here is derived from an EMBL/GenBank/DDBJ whole genome shotgun (WGS) entry which is preliminary data.</text>
</comment>
<feature type="domain" description="ABC transmembrane type-1" evidence="7">
    <location>
        <begin position="26"/>
        <end position="209"/>
    </location>
</feature>
<evidence type="ECO:0000256" key="1">
    <source>
        <dbReference type="ARBA" id="ARBA00004141"/>
    </source>
</evidence>
<organism evidence="8 9">
    <name type="scientific">Paenibacillus solanacearum</name>
    <dbReference type="NCBI Taxonomy" id="2048548"/>
    <lineage>
        <taxon>Bacteria</taxon>
        <taxon>Bacillati</taxon>
        <taxon>Bacillota</taxon>
        <taxon>Bacilli</taxon>
        <taxon>Bacillales</taxon>
        <taxon>Paenibacillaceae</taxon>
        <taxon>Paenibacillus</taxon>
    </lineage>
</organism>
<evidence type="ECO:0000259" key="7">
    <source>
        <dbReference type="PROSITE" id="PS50928"/>
    </source>
</evidence>
<dbReference type="Pfam" id="PF00528">
    <property type="entry name" value="BPD_transp_1"/>
    <property type="match status" value="1"/>
</dbReference>
<dbReference type="CDD" id="cd06261">
    <property type="entry name" value="TM_PBP2"/>
    <property type="match status" value="1"/>
</dbReference>
<sequence length="218" mass="23165">MDSTPNIGVQLYNYVTGHTEELLELTMQHIAMVLCGLGLALVVGIPLGIISAKYKKWGAFILQAANVIQVFPSLALLAILMIVFGLGFYTVVIGLFLYSLLPIIRNTYVGLTQVDRSVTDAGVGMGMSAVQLLWRVQMPLSVPFLLAGLRVAAVIAIGVATMAPLIGGDGLGREIYAGINLRNPVRIYAGAIPAALLAIMADMALGRLQKKRNTVSGV</sequence>
<evidence type="ECO:0000256" key="6">
    <source>
        <dbReference type="RuleBase" id="RU363032"/>
    </source>
</evidence>
<dbReference type="EMBL" id="CAJVAS010000050">
    <property type="protein sequence ID" value="CAG7649755.1"/>
    <property type="molecule type" value="Genomic_DNA"/>
</dbReference>
<protein>
    <submittedName>
        <fullName evidence="8">Glycine betaine/carnitine/choline transport system permease protein OpuCD</fullName>
    </submittedName>
</protein>
<gene>
    <name evidence="8" type="primary">opuCD</name>
    <name evidence="8" type="ORF">PAESOLCIP111_05942</name>
</gene>
<dbReference type="GO" id="GO:0031460">
    <property type="term" value="P:glycine betaine transport"/>
    <property type="evidence" value="ECO:0007669"/>
    <property type="project" value="TreeGrafter"/>
</dbReference>
<dbReference type="GO" id="GO:0005886">
    <property type="term" value="C:plasma membrane"/>
    <property type="evidence" value="ECO:0007669"/>
    <property type="project" value="UniProtKB-SubCell"/>
</dbReference>
<evidence type="ECO:0000313" key="8">
    <source>
        <dbReference type="EMBL" id="CAG7649755.1"/>
    </source>
</evidence>
<dbReference type="GO" id="GO:0055085">
    <property type="term" value="P:transmembrane transport"/>
    <property type="evidence" value="ECO:0007669"/>
    <property type="project" value="InterPro"/>
</dbReference>
<evidence type="ECO:0000256" key="3">
    <source>
        <dbReference type="ARBA" id="ARBA00022692"/>
    </source>
</evidence>